<evidence type="ECO:0000256" key="1">
    <source>
        <dbReference type="SAM" id="MobiDB-lite"/>
    </source>
</evidence>
<sequence length="66" mass="7224">MAGEMCPAIKTRLARAKHGAPLNVIPPRRAAEEKEEEAMIHGRNTEPGRRGDVQLARNTPRPSPSV</sequence>
<dbReference type="Proteomes" id="UP000314294">
    <property type="component" value="Unassembled WGS sequence"/>
</dbReference>
<feature type="compositionally biased region" description="Basic and acidic residues" evidence="1">
    <location>
        <begin position="29"/>
        <end position="52"/>
    </location>
</feature>
<reference evidence="2 3" key="1">
    <citation type="submission" date="2019-03" db="EMBL/GenBank/DDBJ databases">
        <title>First draft genome of Liparis tanakae, snailfish: a comprehensive survey of snailfish specific genes.</title>
        <authorList>
            <person name="Kim W."/>
            <person name="Song I."/>
            <person name="Jeong J.-H."/>
            <person name="Kim D."/>
            <person name="Kim S."/>
            <person name="Ryu S."/>
            <person name="Song J.Y."/>
            <person name="Lee S.K."/>
        </authorList>
    </citation>
    <scope>NUCLEOTIDE SEQUENCE [LARGE SCALE GENOMIC DNA]</scope>
    <source>
        <tissue evidence="2">Muscle</tissue>
    </source>
</reference>
<organism evidence="2 3">
    <name type="scientific">Liparis tanakae</name>
    <name type="common">Tanaka's snailfish</name>
    <dbReference type="NCBI Taxonomy" id="230148"/>
    <lineage>
        <taxon>Eukaryota</taxon>
        <taxon>Metazoa</taxon>
        <taxon>Chordata</taxon>
        <taxon>Craniata</taxon>
        <taxon>Vertebrata</taxon>
        <taxon>Euteleostomi</taxon>
        <taxon>Actinopterygii</taxon>
        <taxon>Neopterygii</taxon>
        <taxon>Teleostei</taxon>
        <taxon>Neoteleostei</taxon>
        <taxon>Acanthomorphata</taxon>
        <taxon>Eupercaria</taxon>
        <taxon>Perciformes</taxon>
        <taxon>Cottioidei</taxon>
        <taxon>Cottales</taxon>
        <taxon>Liparidae</taxon>
        <taxon>Liparis</taxon>
    </lineage>
</organism>
<gene>
    <name evidence="2" type="ORF">EYF80_059415</name>
</gene>
<proteinExistence type="predicted"/>
<keyword evidence="3" id="KW-1185">Reference proteome</keyword>
<evidence type="ECO:0000313" key="3">
    <source>
        <dbReference type="Proteomes" id="UP000314294"/>
    </source>
</evidence>
<name>A0A4Z2ENR3_9TELE</name>
<evidence type="ECO:0000313" key="2">
    <source>
        <dbReference type="EMBL" id="TNN30433.1"/>
    </source>
</evidence>
<comment type="caution">
    <text evidence="2">The sequence shown here is derived from an EMBL/GenBank/DDBJ whole genome shotgun (WGS) entry which is preliminary data.</text>
</comment>
<protein>
    <submittedName>
        <fullName evidence="2">Uncharacterized protein</fullName>
    </submittedName>
</protein>
<dbReference type="AlphaFoldDB" id="A0A4Z2ENR3"/>
<accession>A0A4Z2ENR3</accession>
<dbReference type="EMBL" id="SRLO01004488">
    <property type="protein sequence ID" value="TNN30433.1"/>
    <property type="molecule type" value="Genomic_DNA"/>
</dbReference>
<feature type="region of interest" description="Disordered" evidence="1">
    <location>
        <begin position="27"/>
        <end position="66"/>
    </location>
</feature>